<protein>
    <submittedName>
        <fullName evidence="1">Uncharacterized protein</fullName>
    </submittedName>
</protein>
<name>A0ABQ2DIJ3_9DEIO</name>
<sequence length="99" mass="10747">MQVQGSDQAEADVGEAQLQLQQLFVIQQGAVGEAVHPPLHSLDFALLDPALELVEVGALCQVLRGEITALLLEELEELEIMVTHLSISQGILPHFALRN</sequence>
<dbReference type="Proteomes" id="UP000632222">
    <property type="component" value="Unassembled WGS sequence"/>
</dbReference>
<accession>A0ABQ2DIJ3</accession>
<organism evidence="1 2">
    <name type="scientific">Deinococcus roseus</name>
    <dbReference type="NCBI Taxonomy" id="392414"/>
    <lineage>
        <taxon>Bacteria</taxon>
        <taxon>Thermotogati</taxon>
        <taxon>Deinococcota</taxon>
        <taxon>Deinococci</taxon>
        <taxon>Deinococcales</taxon>
        <taxon>Deinococcaceae</taxon>
        <taxon>Deinococcus</taxon>
    </lineage>
</organism>
<proteinExistence type="predicted"/>
<evidence type="ECO:0000313" key="2">
    <source>
        <dbReference type="Proteomes" id="UP000632222"/>
    </source>
</evidence>
<evidence type="ECO:0000313" key="1">
    <source>
        <dbReference type="EMBL" id="GGJ59288.1"/>
    </source>
</evidence>
<comment type="caution">
    <text evidence="1">The sequence shown here is derived from an EMBL/GenBank/DDBJ whole genome shotgun (WGS) entry which is preliminary data.</text>
</comment>
<dbReference type="EMBL" id="BMOD01000050">
    <property type="protein sequence ID" value="GGJ59288.1"/>
    <property type="molecule type" value="Genomic_DNA"/>
</dbReference>
<reference evidence="2" key="1">
    <citation type="journal article" date="2019" name="Int. J. Syst. Evol. Microbiol.">
        <title>The Global Catalogue of Microorganisms (GCM) 10K type strain sequencing project: providing services to taxonomists for standard genome sequencing and annotation.</title>
        <authorList>
            <consortium name="The Broad Institute Genomics Platform"/>
            <consortium name="The Broad Institute Genome Sequencing Center for Infectious Disease"/>
            <person name="Wu L."/>
            <person name="Ma J."/>
        </authorList>
    </citation>
    <scope>NUCLEOTIDE SEQUENCE [LARGE SCALE GENOMIC DNA]</scope>
    <source>
        <strain evidence="2">JCM 14370</strain>
    </source>
</reference>
<gene>
    <name evidence="1" type="ORF">GCM10008938_51780</name>
</gene>
<keyword evidence="2" id="KW-1185">Reference proteome</keyword>